<reference evidence="6" key="2">
    <citation type="journal article" date="2021" name="PeerJ">
        <title>Extensive microbial diversity within the chicken gut microbiome revealed by metagenomics and culture.</title>
        <authorList>
            <person name="Gilroy R."/>
            <person name="Ravi A."/>
            <person name="Getino M."/>
            <person name="Pursley I."/>
            <person name="Horton D.L."/>
            <person name="Alikhan N.F."/>
            <person name="Baker D."/>
            <person name="Gharbi K."/>
            <person name="Hall N."/>
            <person name="Watson M."/>
            <person name="Adriaenssens E.M."/>
            <person name="Foster-Nyarko E."/>
            <person name="Jarju S."/>
            <person name="Secka A."/>
            <person name="Antonio M."/>
            <person name="Oren A."/>
            <person name="Chaudhuri R.R."/>
            <person name="La Ragione R."/>
            <person name="Hildebrand F."/>
            <person name="Pallen M.J."/>
        </authorList>
    </citation>
    <scope>NUCLEOTIDE SEQUENCE</scope>
    <source>
        <strain evidence="6">1748</strain>
    </source>
</reference>
<evidence type="ECO:0000256" key="3">
    <source>
        <dbReference type="ARBA" id="ARBA00022723"/>
    </source>
</evidence>
<proteinExistence type="inferred from homology"/>
<dbReference type="Proteomes" id="UP000823629">
    <property type="component" value="Unassembled WGS sequence"/>
</dbReference>
<sequence>MKNVRAFLIDLDGVIIPYSYHYLAWKQACDDFSIPYTKEQSVRQKGVSHTTSLDIVLENSPGEFTEEEKTKLRQRKNQYYQNYIDELNPNKVIFRADEALSQAKELGITCILCSSNYQAKDILKKIGLEDKFASVFDPKSLNRFKPNPEIYLKACESIHLSPCECLVIEDSYPTLLETKKCSFNPCYITDYPGENNDGILEISALTDIFYYLD</sequence>
<reference evidence="6" key="1">
    <citation type="submission" date="2020-10" db="EMBL/GenBank/DDBJ databases">
        <authorList>
            <person name="Gilroy R."/>
        </authorList>
    </citation>
    <scope>NUCLEOTIDE SEQUENCE</scope>
    <source>
        <strain evidence="6">1748</strain>
    </source>
</reference>
<dbReference type="EMBL" id="JADING010000098">
    <property type="protein sequence ID" value="MBO8414516.1"/>
    <property type="molecule type" value="Genomic_DNA"/>
</dbReference>
<dbReference type="Pfam" id="PF00702">
    <property type="entry name" value="Hydrolase"/>
    <property type="match status" value="1"/>
</dbReference>
<dbReference type="InterPro" id="IPR006439">
    <property type="entry name" value="HAD-SF_hydro_IA"/>
</dbReference>
<comment type="similarity">
    <text evidence="2">Belongs to the HAD-like hydrolase superfamily. CbbY/CbbZ/Gph/YieH family.</text>
</comment>
<dbReference type="Gene3D" id="1.10.150.240">
    <property type="entry name" value="Putative phosphatase, domain 2"/>
    <property type="match status" value="1"/>
</dbReference>
<evidence type="ECO:0000313" key="7">
    <source>
        <dbReference type="Proteomes" id="UP000823629"/>
    </source>
</evidence>
<keyword evidence="6" id="KW-0378">Hydrolase</keyword>
<dbReference type="AlphaFoldDB" id="A0A9D9GRX0"/>
<dbReference type="InterPro" id="IPR023214">
    <property type="entry name" value="HAD_sf"/>
</dbReference>
<name>A0A9D9GRX0_9BACL</name>
<keyword evidence="5" id="KW-0119">Carbohydrate metabolism</keyword>
<dbReference type="GO" id="GO:0046872">
    <property type="term" value="F:metal ion binding"/>
    <property type="evidence" value="ECO:0007669"/>
    <property type="project" value="UniProtKB-KW"/>
</dbReference>
<organism evidence="6 7">
    <name type="scientific">Candidatus Scatoplasma merdavium</name>
    <dbReference type="NCBI Taxonomy" id="2840932"/>
    <lineage>
        <taxon>Bacteria</taxon>
        <taxon>Bacillati</taxon>
        <taxon>Bacillota</taxon>
        <taxon>Bacilli</taxon>
        <taxon>Bacillales</taxon>
        <taxon>Candidatus Scatoplasma</taxon>
    </lineage>
</organism>
<dbReference type="GO" id="GO:0016787">
    <property type="term" value="F:hydrolase activity"/>
    <property type="evidence" value="ECO:0007669"/>
    <property type="project" value="UniProtKB-KW"/>
</dbReference>
<dbReference type="SFLD" id="SFLDG01129">
    <property type="entry name" value="C1.5:_HAD__Beta-PGM__Phosphata"/>
    <property type="match status" value="1"/>
</dbReference>
<dbReference type="InterPro" id="IPR023198">
    <property type="entry name" value="PGP-like_dom2"/>
</dbReference>
<comment type="cofactor">
    <cofactor evidence="1">
        <name>Mg(2+)</name>
        <dbReference type="ChEBI" id="CHEBI:18420"/>
    </cofactor>
</comment>
<keyword evidence="3" id="KW-0479">Metal-binding</keyword>
<comment type="caution">
    <text evidence="6">The sequence shown here is derived from an EMBL/GenBank/DDBJ whole genome shotgun (WGS) entry which is preliminary data.</text>
</comment>
<dbReference type="PANTHER" id="PTHR46193">
    <property type="entry name" value="6-PHOSPHOGLUCONATE PHOSPHATASE"/>
    <property type="match status" value="1"/>
</dbReference>
<dbReference type="Gene3D" id="3.40.50.1000">
    <property type="entry name" value="HAD superfamily/HAD-like"/>
    <property type="match status" value="1"/>
</dbReference>
<dbReference type="NCBIfam" id="TIGR01509">
    <property type="entry name" value="HAD-SF-IA-v3"/>
    <property type="match status" value="1"/>
</dbReference>
<dbReference type="SUPFAM" id="SSF56784">
    <property type="entry name" value="HAD-like"/>
    <property type="match status" value="1"/>
</dbReference>
<evidence type="ECO:0000256" key="2">
    <source>
        <dbReference type="ARBA" id="ARBA00006171"/>
    </source>
</evidence>
<evidence type="ECO:0000256" key="1">
    <source>
        <dbReference type="ARBA" id="ARBA00001946"/>
    </source>
</evidence>
<dbReference type="PANTHER" id="PTHR46193:SF18">
    <property type="entry name" value="HEXITOL PHOSPHATASE B"/>
    <property type="match status" value="1"/>
</dbReference>
<dbReference type="InterPro" id="IPR051600">
    <property type="entry name" value="Beta-PGM-like"/>
</dbReference>
<protein>
    <submittedName>
        <fullName evidence="6">HAD-IA family hydrolase</fullName>
    </submittedName>
</protein>
<gene>
    <name evidence="6" type="ORF">IAC78_03490</name>
</gene>
<dbReference type="SFLD" id="SFLDS00003">
    <property type="entry name" value="Haloacid_Dehalogenase"/>
    <property type="match status" value="1"/>
</dbReference>
<evidence type="ECO:0000256" key="4">
    <source>
        <dbReference type="ARBA" id="ARBA00022842"/>
    </source>
</evidence>
<evidence type="ECO:0000313" key="6">
    <source>
        <dbReference type="EMBL" id="MBO8414516.1"/>
    </source>
</evidence>
<dbReference type="InterPro" id="IPR036412">
    <property type="entry name" value="HAD-like_sf"/>
</dbReference>
<evidence type="ECO:0000256" key="5">
    <source>
        <dbReference type="ARBA" id="ARBA00023277"/>
    </source>
</evidence>
<keyword evidence="4" id="KW-0460">Magnesium</keyword>
<accession>A0A9D9GRX0</accession>